<feature type="transmembrane region" description="Helical" evidence="7">
    <location>
        <begin position="366"/>
        <end position="397"/>
    </location>
</feature>
<comment type="similarity">
    <text evidence="2">Belongs to the polysaccharide synthase family.</text>
</comment>
<dbReference type="Pfam" id="PF13440">
    <property type="entry name" value="Polysacc_synt_3"/>
    <property type="match status" value="1"/>
</dbReference>
<keyword evidence="3" id="KW-1003">Cell membrane</keyword>
<feature type="transmembrane region" description="Helical" evidence="7">
    <location>
        <begin position="417"/>
        <end position="435"/>
    </location>
</feature>
<dbReference type="CDD" id="cd13127">
    <property type="entry name" value="MATE_tuaB_like"/>
    <property type="match status" value="1"/>
</dbReference>
<dbReference type="PANTHER" id="PTHR30250:SF10">
    <property type="entry name" value="LIPOPOLYSACCHARIDE BIOSYNTHESIS PROTEIN WZXC"/>
    <property type="match status" value="1"/>
</dbReference>
<feature type="transmembrane region" description="Helical" evidence="7">
    <location>
        <begin position="442"/>
        <end position="463"/>
    </location>
</feature>
<sequence>MNNDITKSKVLSSLLWKMMERGGSQSFQLIVMIVLARLLLPKDFGLIVLVAIFISLSNVLIQSGFNTALIQKKDADEVDFSSVFFLNLFVASILYVVLFFSAPIIAIFFEETQITLILRILSITLFFGAINSIQNAIIARNMEFKKLFFSSLGAVLVSGIFGITMAYNDFGVWALVVQQLTNQLLVIVILWFTDKWRPKLLFSMERIIGLFSFGWKLLISALIDTIYTNISGLLIGKIFSPILLGFYSRGEQFPGFIVSNINGSIQSVMLPTLAAHQENRERVKEMVRRVIVTSSFIVFPMMIGLAIIAEPLVKILITEKWLPTVPFLQIFCAVYALWPIHTANLQAINALGRSDIFLKLEIVKKIFGFVVLVISIQFGVHAMAVGVLISGFLGTIINAYPNLKLLNYSIQEQWKDIMPSLLLSLVMGFVIFFIKSYAMSDILTIIIQIFIGTILYVALAKLFKLECFTYLLLTLKDMLENKKEKTKLIINNEVR</sequence>
<comment type="caution">
    <text evidence="8">The sequence shown here is derived from an EMBL/GenBank/DDBJ whole genome shotgun (WGS) entry which is preliminary data.</text>
</comment>
<feature type="transmembrane region" description="Helical" evidence="7">
    <location>
        <begin position="21"/>
        <end position="40"/>
    </location>
</feature>
<organism evidence="8 9">
    <name type="scientific">Lysinibacillus xylanilyticus</name>
    <dbReference type="NCBI Taxonomy" id="582475"/>
    <lineage>
        <taxon>Bacteria</taxon>
        <taxon>Bacillati</taxon>
        <taxon>Bacillota</taxon>
        <taxon>Bacilli</taxon>
        <taxon>Bacillales</taxon>
        <taxon>Bacillaceae</taxon>
        <taxon>Lysinibacillus</taxon>
    </lineage>
</organism>
<dbReference type="PATRIC" id="fig|582475.4.peg.3357"/>
<feature type="transmembrane region" description="Helical" evidence="7">
    <location>
        <begin position="147"/>
        <end position="167"/>
    </location>
</feature>
<evidence type="ECO:0000313" key="8">
    <source>
        <dbReference type="EMBL" id="KMY29627.1"/>
    </source>
</evidence>
<feature type="transmembrane region" description="Helical" evidence="7">
    <location>
        <begin position="173"/>
        <end position="192"/>
    </location>
</feature>
<feature type="transmembrane region" description="Helical" evidence="7">
    <location>
        <begin position="82"/>
        <end position="108"/>
    </location>
</feature>
<name>A0A0K9F5Z1_9BACI</name>
<dbReference type="AlphaFoldDB" id="A0A0K9F5Z1"/>
<evidence type="ECO:0000256" key="7">
    <source>
        <dbReference type="SAM" id="Phobius"/>
    </source>
</evidence>
<dbReference type="PANTHER" id="PTHR30250">
    <property type="entry name" value="PST FAMILY PREDICTED COLANIC ACID TRANSPORTER"/>
    <property type="match status" value="1"/>
</dbReference>
<dbReference type="OrthoDB" id="9770347at2"/>
<evidence type="ECO:0000256" key="3">
    <source>
        <dbReference type="ARBA" id="ARBA00022475"/>
    </source>
</evidence>
<feature type="transmembrane region" description="Helical" evidence="7">
    <location>
        <begin position="321"/>
        <end position="345"/>
    </location>
</feature>
<feature type="transmembrane region" description="Helical" evidence="7">
    <location>
        <begin position="46"/>
        <end position="70"/>
    </location>
</feature>
<proteinExistence type="inferred from homology"/>
<evidence type="ECO:0000256" key="6">
    <source>
        <dbReference type="ARBA" id="ARBA00023136"/>
    </source>
</evidence>
<keyword evidence="5 7" id="KW-1133">Transmembrane helix</keyword>
<feature type="transmembrane region" description="Helical" evidence="7">
    <location>
        <begin position="114"/>
        <end position="135"/>
    </location>
</feature>
<gene>
    <name evidence="8" type="ORF">ACZ11_21295</name>
</gene>
<keyword evidence="4 7" id="KW-0812">Transmembrane</keyword>
<dbReference type="EMBL" id="LFXJ01000010">
    <property type="protein sequence ID" value="KMY29627.1"/>
    <property type="molecule type" value="Genomic_DNA"/>
</dbReference>
<evidence type="ECO:0000256" key="5">
    <source>
        <dbReference type="ARBA" id="ARBA00022989"/>
    </source>
</evidence>
<evidence type="ECO:0000256" key="4">
    <source>
        <dbReference type="ARBA" id="ARBA00022692"/>
    </source>
</evidence>
<keyword evidence="6 7" id="KW-0472">Membrane</keyword>
<evidence type="ECO:0000256" key="1">
    <source>
        <dbReference type="ARBA" id="ARBA00004651"/>
    </source>
</evidence>
<dbReference type="Proteomes" id="UP000037326">
    <property type="component" value="Unassembled WGS sequence"/>
</dbReference>
<dbReference type="GO" id="GO:0005886">
    <property type="term" value="C:plasma membrane"/>
    <property type="evidence" value="ECO:0007669"/>
    <property type="project" value="UniProtKB-SubCell"/>
</dbReference>
<accession>A0A0K9F5Z1</accession>
<dbReference type="InterPro" id="IPR050833">
    <property type="entry name" value="Poly_Biosynth_Transport"/>
</dbReference>
<comment type="subcellular location">
    <subcellularLocation>
        <location evidence="1">Cell membrane</location>
        <topology evidence="1">Multi-pass membrane protein</topology>
    </subcellularLocation>
</comment>
<dbReference type="GeneID" id="96600749"/>
<evidence type="ECO:0000256" key="2">
    <source>
        <dbReference type="ARBA" id="ARBA00007430"/>
    </source>
</evidence>
<protein>
    <submittedName>
        <fullName evidence="8">Polysaccharide biosynthesis protein</fullName>
    </submittedName>
</protein>
<dbReference type="RefSeq" id="WP_049668528.1">
    <property type="nucleotide sequence ID" value="NZ_LFXJ01000010.1"/>
</dbReference>
<evidence type="ECO:0000313" key="9">
    <source>
        <dbReference type="Proteomes" id="UP000037326"/>
    </source>
</evidence>
<reference evidence="9" key="1">
    <citation type="submission" date="2015-07" db="EMBL/GenBank/DDBJ databases">
        <authorList>
            <person name="Liu B."/>
            <person name="Wang J."/>
            <person name="Zhu Y."/>
            <person name="Liu G."/>
            <person name="Chen Q."/>
            <person name="Lan J."/>
            <person name="Che J."/>
            <person name="Ge C."/>
            <person name="Shi H."/>
            <person name="Pan Z."/>
            <person name="Liu X."/>
        </authorList>
    </citation>
    <scope>NUCLEOTIDE SEQUENCE [LARGE SCALE GENOMIC DNA]</scope>
    <source>
        <strain evidence="9">DSM 23493</strain>
    </source>
</reference>
<feature type="transmembrane region" description="Helical" evidence="7">
    <location>
        <begin position="290"/>
        <end position="309"/>
    </location>
</feature>